<keyword evidence="1" id="KW-0732">Signal</keyword>
<protein>
    <submittedName>
        <fullName evidence="2">Uncharacterized protein</fullName>
    </submittedName>
</protein>
<gene>
    <name evidence="2" type="ORF">C1H46_026979</name>
</gene>
<feature type="signal peptide" evidence="1">
    <location>
        <begin position="1"/>
        <end position="26"/>
    </location>
</feature>
<dbReference type="AlphaFoldDB" id="A0A540LLV9"/>
<sequence length="67" mass="7633">MRLMLLAFIPLLVEVWFMGPRKGSLGYSSLMVPMMKISLDQNTLQRKIQLLQYSQQDIEGNGSEIAC</sequence>
<proteinExistence type="predicted"/>
<accession>A0A540LLV9</accession>
<keyword evidence="3" id="KW-1185">Reference proteome</keyword>
<dbReference type="EMBL" id="VIEB01000535">
    <property type="protein sequence ID" value="TQD87467.1"/>
    <property type="molecule type" value="Genomic_DNA"/>
</dbReference>
<reference evidence="2 3" key="1">
    <citation type="journal article" date="2019" name="G3 (Bethesda)">
        <title>Sequencing of a Wild Apple (Malus baccata) Genome Unravels the Differences Between Cultivated and Wild Apple Species Regarding Disease Resistance and Cold Tolerance.</title>
        <authorList>
            <person name="Chen X."/>
        </authorList>
    </citation>
    <scope>NUCLEOTIDE SEQUENCE [LARGE SCALE GENOMIC DNA]</scope>
    <source>
        <strain evidence="3">cv. Shandingzi</strain>
        <tissue evidence="2">Leaves</tissue>
    </source>
</reference>
<dbReference type="Proteomes" id="UP000315295">
    <property type="component" value="Unassembled WGS sequence"/>
</dbReference>
<comment type="caution">
    <text evidence="2">The sequence shown here is derived from an EMBL/GenBank/DDBJ whole genome shotgun (WGS) entry which is preliminary data.</text>
</comment>
<evidence type="ECO:0000313" key="2">
    <source>
        <dbReference type="EMBL" id="TQD87467.1"/>
    </source>
</evidence>
<evidence type="ECO:0000256" key="1">
    <source>
        <dbReference type="SAM" id="SignalP"/>
    </source>
</evidence>
<organism evidence="2 3">
    <name type="scientific">Malus baccata</name>
    <name type="common">Siberian crab apple</name>
    <name type="synonym">Pyrus baccata</name>
    <dbReference type="NCBI Taxonomy" id="106549"/>
    <lineage>
        <taxon>Eukaryota</taxon>
        <taxon>Viridiplantae</taxon>
        <taxon>Streptophyta</taxon>
        <taxon>Embryophyta</taxon>
        <taxon>Tracheophyta</taxon>
        <taxon>Spermatophyta</taxon>
        <taxon>Magnoliopsida</taxon>
        <taxon>eudicotyledons</taxon>
        <taxon>Gunneridae</taxon>
        <taxon>Pentapetalae</taxon>
        <taxon>rosids</taxon>
        <taxon>fabids</taxon>
        <taxon>Rosales</taxon>
        <taxon>Rosaceae</taxon>
        <taxon>Amygdaloideae</taxon>
        <taxon>Maleae</taxon>
        <taxon>Malus</taxon>
    </lineage>
</organism>
<feature type="chain" id="PRO_5022068203" evidence="1">
    <location>
        <begin position="27"/>
        <end position="67"/>
    </location>
</feature>
<evidence type="ECO:0000313" key="3">
    <source>
        <dbReference type="Proteomes" id="UP000315295"/>
    </source>
</evidence>
<name>A0A540LLV9_MALBA</name>